<accession>B4NUU8</accession>
<dbReference type="EMBL" id="CH984276">
    <property type="protein sequence ID" value="EDX16380.1"/>
    <property type="molecule type" value="Genomic_DNA"/>
</dbReference>
<dbReference type="GO" id="GO:0016020">
    <property type="term" value="C:membrane"/>
    <property type="evidence" value="ECO:0007669"/>
    <property type="project" value="InterPro"/>
</dbReference>
<gene>
    <name evidence="2" type="primary">Dsim\GD24886</name>
    <name evidence="2" type="ORF">Dsim_GD24886</name>
</gene>
<dbReference type="GO" id="GO:0140359">
    <property type="term" value="F:ABC-type transporter activity"/>
    <property type="evidence" value="ECO:0007669"/>
    <property type="project" value="InterPro"/>
</dbReference>
<dbReference type="PANTHER" id="PTHR19229:SF250">
    <property type="entry name" value="ABC TRANSPORTER DOMAIN-CONTAINING PROTEIN-RELATED"/>
    <property type="match status" value="1"/>
</dbReference>
<proteinExistence type="predicted"/>
<evidence type="ECO:0000259" key="1">
    <source>
        <dbReference type="Pfam" id="PF23321"/>
    </source>
</evidence>
<feature type="domain" description="ABCA1-4-like C-terminal R2 regulatory" evidence="1">
    <location>
        <begin position="208"/>
        <end position="264"/>
    </location>
</feature>
<sequence>MNAGQLWIHDYSVNSHRVQCYRMVGYCPQKDSLPAEFTPRELLYIHAMFQGHRHRIGRELSEALLRLVGLTPCWNRSVRMCTTGQIRRLYFAYAVLGSPDLICVDGVPAGLDPTGKRIILMMTSTMQAMGSSFLYTMLTGLDAERLSLRTPLLLEGQLWMIRPMDPETENYKSGYQLEVRFKRKVNPNVSMSRATWNLINHFPMSPNKKFSAFMEIKFPDAVLKIERDDSMVFLLPLGTTTFSEIFLTLRKDAFEMNIEDYFITRNMLVGFQIFTYDQHQDNP</sequence>
<keyword evidence="3" id="KW-1185">Reference proteome</keyword>
<reference evidence="2 3" key="1">
    <citation type="journal article" date="2007" name="Nature">
        <title>Evolution of genes and genomes on the Drosophila phylogeny.</title>
        <authorList>
            <consortium name="Drosophila 12 Genomes Consortium"/>
            <person name="Clark A.G."/>
            <person name="Eisen M.B."/>
            <person name="Smith D.R."/>
            <person name="Bergman C.M."/>
            <person name="Oliver B."/>
            <person name="Markow T.A."/>
            <person name="Kaufman T.C."/>
            <person name="Kellis M."/>
            <person name="Gelbart W."/>
            <person name="Iyer V.N."/>
            <person name="Pollard D.A."/>
            <person name="Sackton T.B."/>
            <person name="Larracuente A.M."/>
            <person name="Singh N.D."/>
            <person name="Abad J.P."/>
            <person name="Abt D.N."/>
            <person name="Adryan B."/>
            <person name="Aguade M."/>
            <person name="Akashi H."/>
            <person name="Anderson W.W."/>
            <person name="Aquadro C.F."/>
            <person name="Ardell D.H."/>
            <person name="Arguello R."/>
            <person name="Artieri C.G."/>
            <person name="Barbash D.A."/>
            <person name="Barker D."/>
            <person name="Barsanti P."/>
            <person name="Batterham P."/>
            <person name="Batzoglou S."/>
            <person name="Begun D."/>
            <person name="Bhutkar A."/>
            <person name="Blanco E."/>
            <person name="Bosak S.A."/>
            <person name="Bradley R.K."/>
            <person name="Brand A.D."/>
            <person name="Brent M.R."/>
            <person name="Brooks A.N."/>
            <person name="Brown R.H."/>
            <person name="Butlin R.K."/>
            <person name="Caggese C."/>
            <person name="Calvi B.R."/>
            <person name="Bernardo de Carvalho A."/>
            <person name="Caspi A."/>
            <person name="Castrezana S."/>
            <person name="Celniker S.E."/>
            <person name="Chang J.L."/>
            <person name="Chapple C."/>
            <person name="Chatterji S."/>
            <person name="Chinwalla A."/>
            <person name="Civetta A."/>
            <person name="Clifton S.W."/>
            <person name="Comeron J.M."/>
            <person name="Costello J.C."/>
            <person name="Coyne J.A."/>
            <person name="Daub J."/>
            <person name="David R.G."/>
            <person name="Delcher A.L."/>
            <person name="Delehaunty K."/>
            <person name="Do C.B."/>
            <person name="Ebling H."/>
            <person name="Edwards K."/>
            <person name="Eickbush T."/>
            <person name="Evans J.D."/>
            <person name="Filipski A."/>
            <person name="Findeiss S."/>
            <person name="Freyhult E."/>
            <person name="Fulton L."/>
            <person name="Fulton R."/>
            <person name="Garcia A.C."/>
            <person name="Gardiner A."/>
            <person name="Garfield D.A."/>
            <person name="Garvin B.E."/>
            <person name="Gibson G."/>
            <person name="Gilbert D."/>
            <person name="Gnerre S."/>
            <person name="Godfrey J."/>
            <person name="Good R."/>
            <person name="Gotea V."/>
            <person name="Gravely B."/>
            <person name="Greenberg A.J."/>
            <person name="Griffiths-Jones S."/>
            <person name="Gross S."/>
            <person name="Guigo R."/>
            <person name="Gustafson E.A."/>
            <person name="Haerty W."/>
            <person name="Hahn M.W."/>
            <person name="Halligan D.L."/>
            <person name="Halpern A.L."/>
            <person name="Halter G.M."/>
            <person name="Han M.V."/>
            <person name="Heger A."/>
            <person name="Hillier L."/>
            <person name="Hinrichs A.S."/>
            <person name="Holmes I."/>
            <person name="Hoskins R.A."/>
            <person name="Hubisz M.J."/>
            <person name="Hultmark D."/>
            <person name="Huntley M.A."/>
            <person name="Jaffe D.B."/>
            <person name="Jagadeeshan S."/>
            <person name="Jeck W.R."/>
            <person name="Johnson J."/>
            <person name="Jones C.D."/>
            <person name="Jordan W.C."/>
            <person name="Karpen G.H."/>
            <person name="Kataoka E."/>
            <person name="Keightley P.D."/>
            <person name="Kheradpour P."/>
            <person name="Kirkness E.F."/>
            <person name="Koerich L.B."/>
            <person name="Kristiansen K."/>
            <person name="Kudrna D."/>
            <person name="Kulathinal R.J."/>
            <person name="Kumar S."/>
            <person name="Kwok R."/>
            <person name="Lander E."/>
            <person name="Langley C.H."/>
            <person name="Lapoint R."/>
            <person name="Lazzaro B.P."/>
            <person name="Lee S.J."/>
            <person name="Levesque L."/>
            <person name="Li R."/>
            <person name="Lin C.F."/>
            <person name="Lin M.F."/>
            <person name="Lindblad-Toh K."/>
            <person name="Llopart A."/>
            <person name="Long M."/>
            <person name="Low L."/>
            <person name="Lozovsky E."/>
            <person name="Lu J."/>
            <person name="Luo M."/>
            <person name="Machado C.A."/>
            <person name="Makalowski W."/>
            <person name="Marzo M."/>
            <person name="Matsuda M."/>
            <person name="Matzkin L."/>
            <person name="McAllister B."/>
            <person name="McBride C.S."/>
            <person name="McKernan B."/>
            <person name="McKernan K."/>
            <person name="Mendez-Lago M."/>
            <person name="Minx P."/>
            <person name="Mollenhauer M.U."/>
            <person name="Montooth K."/>
            <person name="Mount S.M."/>
            <person name="Mu X."/>
            <person name="Myers E."/>
            <person name="Negre B."/>
            <person name="Newfeld S."/>
            <person name="Nielsen R."/>
            <person name="Noor M.A."/>
            <person name="O'Grady P."/>
            <person name="Pachter L."/>
            <person name="Papaceit M."/>
            <person name="Parisi M.J."/>
            <person name="Parisi M."/>
            <person name="Parts L."/>
            <person name="Pedersen J.S."/>
            <person name="Pesole G."/>
            <person name="Phillippy A.M."/>
            <person name="Ponting C.P."/>
            <person name="Pop M."/>
            <person name="Porcelli D."/>
            <person name="Powell J.R."/>
            <person name="Prohaska S."/>
            <person name="Pruitt K."/>
            <person name="Puig M."/>
            <person name="Quesneville H."/>
            <person name="Ram K.R."/>
            <person name="Rand D."/>
            <person name="Rasmussen M.D."/>
            <person name="Reed L.K."/>
            <person name="Reenan R."/>
            <person name="Reily A."/>
            <person name="Remington K.A."/>
            <person name="Rieger T.T."/>
            <person name="Ritchie M.G."/>
            <person name="Robin C."/>
            <person name="Rogers Y.H."/>
            <person name="Rohde C."/>
            <person name="Rozas J."/>
            <person name="Rubenfield M.J."/>
            <person name="Ruiz A."/>
            <person name="Russo S."/>
            <person name="Salzberg S.L."/>
            <person name="Sanchez-Gracia A."/>
            <person name="Saranga D.J."/>
            <person name="Sato H."/>
            <person name="Schaeffer S.W."/>
            <person name="Schatz M.C."/>
            <person name="Schlenke T."/>
            <person name="Schwartz R."/>
            <person name="Segarra C."/>
            <person name="Singh R.S."/>
            <person name="Sirot L."/>
            <person name="Sirota M."/>
            <person name="Sisneros N.B."/>
            <person name="Smith C.D."/>
            <person name="Smith T.F."/>
            <person name="Spieth J."/>
            <person name="Stage D.E."/>
            <person name="Stark A."/>
            <person name="Stephan W."/>
            <person name="Strausberg R.L."/>
            <person name="Strempel S."/>
            <person name="Sturgill D."/>
            <person name="Sutton G."/>
            <person name="Sutton G.G."/>
            <person name="Tao W."/>
            <person name="Teichmann S."/>
            <person name="Tobari Y.N."/>
            <person name="Tomimura Y."/>
            <person name="Tsolas J.M."/>
            <person name="Valente V.L."/>
            <person name="Venter E."/>
            <person name="Venter J.C."/>
            <person name="Vicario S."/>
            <person name="Vieira F.G."/>
            <person name="Vilella A.J."/>
            <person name="Villasante A."/>
            <person name="Walenz B."/>
            <person name="Wang J."/>
            <person name="Wasserman M."/>
            <person name="Watts T."/>
            <person name="Wilson D."/>
            <person name="Wilson R.K."/>
            <person name="Wing R.A."/>
            <person name="Wolfner M.F."/>
            <person name="Wong A."/>
            <person name="Wong G.K."/>
            <person name="Wu C.I."/>
            <person name="Wu G."/>
            <person name="Yamamoto D."/>
            <person name="Yang H.P."/>
            <person name="Yang S.P."/>
            <person name="Yorke J.A."/>
            <person name="Yoshida K."/>
            <person name="Zdobnov E."/>
            <person name="Zhang P."/>
            <person name="Zhang Y."/>
            <person name="Zimin A.V."/>
            <person name="Baldwin J."/>
            <person name="Abdouelleil A."/>
            <person name="Abdulkadir J."/>
            <person name="Abebe A."/>
            <person name="Abera B."/>
            <person name="Abreu J."/>
            <person name="Acer S.C."/>
            <person name="Aftuck L."/>
            <person name="Alexander A."/>
            <person name="An P."/>
            <person name="Anderson E."/>
            <person name="Anderson S."/>
            <person name="Arachi H."/>
            <person name="Azer M."/>
            <person name="Bachantsang P."/>
            <person name="Barry A."/>
            <person name="Bayul T."/>
            <person name="Berlin A."/>
            <person name="Bessette D."/>
            <person name="Bloom T."/>
            <person name="Blye J."/>
            <person name="Boguslavskiy L."/>
            <person name="Bonnet C."/>
            <person name="Boukhgalter B."/>
            <person name="Bourzgui I."/>
            <person name="Brown A."/>
            <person name="Cahill P."/>
            <person name="Channer S."/>
            <person name="Cheshatsang Y."/>
            <person name="Chuda L."/>
            <person name="Citroen M."/>
            <person name="Collymore A."/>
            <person name="Cooke P."/>
            <person name="Costello M."/>
            <person name="D'Aco K."/>
            <person name="Daza R."/>
            <person name="De Haan G."/>
            <person name="DeGray S."/>
            <person name="DeMaso C."/>
            <person name="Dhargay N."/>
            <person name="Dooley K."/>
            <person name="Dooley E."/>
            <person name="Doricent M."/>
            <person name="Dorje P."/>
            <person name="Dorjee K."/>
            <person name="Dupes A."/>
            <person name="Elong R."/>
            <person name="Falk J."/>
            <person name="Farina A."/>
            <person name="Faro S."/>
            <person name="Ferguson D."/>
            <person name="Fisher S."/>
            <person name="Foley C.D."/>
            <person name="Franke A."/>
            <person name="Friedrich D."/>
            <person name="Gadbois L."/>
            <person name="Gearin G."/>
            <person name="Gearin C.R."/>
            <person name="Giannoukos G."/>
            <person name="Goode T."/>
            <person name="Graham J."/>
            <person name="Grandbois E."/>
            <person name="Grewal S."/>
            <person name="Gyaltsen K."/>
            <person name="Hafez N."/>
            <person name="Hagos B."/>
            <person name="Hall J."/>
            <person name="Henson C."/>
            <person name="Hollinger A."/>
            <person name="Honan T."/>
            <person name="Huard M.D."/>
            <person name="Hughes L."/>
            <person name="Hurhula B."/>
            <person name="Husby M.E."/>
            <person name="Kamat A."/>
            <person name="Kanga B."/>
            <person name="Kashin S."/>
            <person name="Khazanovich D."/>
            <person name="Kisner P."/>
            <person name="Lance K."/>
            <person name="Lara M."/>
            <person name="Lee W."/>
            <person name="Lennon N."/>
            <person name="Letendre F."/>
            <person name="LeVine R."/>
            <person name="Lipovsky A."/>
            <person name="Liu X."/>
            <person name="Liu J."/>
            <person name="Liu S."/>
            <person name="Lokyitsang T."/>
            <person name="Lokyitsang Y."/>
            <person name="Lubonja R."/>
            <person name="Lui A."/>
            <person name="MacDonald P."/>
            <person name="Magnisalis V."/>
            <person name="Maru K."/>
            <person name="Matthews C."/>
            <person name="McCusker W."/>
            <person name="McDonough S."/>
            <person name="Mehta T."/>
            <person name="Meldrim J."/>
            <person name="Meneus L."/>
            <person name="Mihai O."/>
            <person name="Mihalev A."/>
            <person name="Mihova T."/>
            <person name="Mittelman R."/>
            <person name="Mlenga V."/>
            <person name="Montmayeur A."/>
            <person name="Mulrain L."/>
            <person name="Navidi A."/>
            <person name="Naylor J."/>
            <person name="Negash T."/>
            <person name="Nguyen T."/>
            <person name="Nguyen N."/>
            <person name="Nicol R."/>
            <person name="Norbu C."/>
            <person name="Norbu N."/>
            <person name="Novod N."/>
            <person name="O'Neill B."/>
            <person name="Osman S."/>
            <person name="Markiewicz E."/>
            <person name="Oyono O.L."/>
            <person name="Patti C."/>
            <person name="Phunkhang P."/>
            <person name="Pierre F."/>
            <person name="Priest M."/>
            <person name="Raghuraman S."/>
            <person name="Rege F."/>
            <person name="Reyes R."/>
            <person name="Rise C."/>
            <person name="Rogov P."/>
            <person name="Ross K."/>
            <person name="Ryan E."/>
            <person name="Settipalli S."/>
            <person name="Shea T."/>
            <person name="Sherpa N."/>
            <person name="Shi L."/>
            <person name="Shih D."/>
            <person name="Sparrow T."/>
            <person name="Spaulding J."/>
            <person name="Stalker J."/>
            <person name="Stange-Thomann N."/>
            <person name="Stavropoulos S."/>
            <person name="Stone C."/>
            <person name="Strader C."/>
            <person name="Tesfaye S."/>
            <person name="Thomson T."/>
            <person name="Thoulutsang Y."/>
            <person name="Thoulutsang D."/>
            <person name="Topham K."/>
            <person name="Topping I."/>
            <person name="Tsamla T."/>
            <person name="Vassiliev H."/>
            <person name="Vo A."/>
            <person name="Wangchuk T."/>
            <person name="Wangdi T."/>
            <person name="Weiand M."/>
            <person name="Wilkinson J."/>
            <person name="Wilson A."/>
            <person name="Yadav S."/>
            <person name="Young G."/>
            <person name="Yu Q."/>
            <person name="Zembek L."/>
            <person name="Zhong D."/>
            <person name="Zimmer A."/>
            <person name="Zwirko Z."/>
            <person name="Jaffe D.B."/>
            <person name="Alvarez P."/>
            <person name="Brockman W."/>
            <person name="Butler J."/>
            <person name="Chin C."/>
            <person name="Gnerre S."/>
            <person name="Grabherr M."/>
            <person name="Kleber M."/>
            <person name="Mauceli E."/>
            <person name="MacCallum I."/>
        </authorList>
    </citation>
    <scope>NUCLEOTIDE SEQUENCE [LARGE SCALE GENOMIC DNA]</scope>
    <source>
        <strain evidence="3">white501</strain>
    </source>
</reference>
<dbReference type="PANTHER" id="PTHR19229">
    <property type="entry name" value="ATP-BINDING CASSETTE TRANSPORTER SUBFAMILY A ABCA"/>
    <property type="match status" value="1"/>
</dbReference>
<dbReference type="GO" id="GO:0005319">
    <property type="term" value="F:lipid transporter activity"/>
    <property type="evidence" value="ECO:0007669"/>
    <property type="project" value="TreeGrafter"/>
</dbReference>
<dbReference type="Gene3D" id="3.40.50.300">
    <property type="entry name" value="P-loop containing nucleotide triphosphate hydrolases"/>
    <property type="match status" value="1"/>
</dbReference>
<dbReference type="OrthoDB" id="10255969at2759"/>
<evidence type="ECO:0000313" key="2">
    <source>
        <dbReference type="EMBL" id="EDX16380.1"/>
    </source>
</evidence>
<dbReference type="Proteomes" id="UP000000304">
    <property type="component" value="Unassembled WGS sequence"/>
</dbReference>
<dbReference type="SMR" id="B4NUU8"/>
<name>B4NUU8_DROSI</name>
<dbReference type="Bgee" id="FBgn0189076">
    <property type="expression patterns" value="Expressed in male reproductive system and 2 other cell types or tissues"/>
</dbReference>
<evidence type="ECO:0000313" key="3">
    <source>
        <dbReference type="Proteomes" id="UP000000304"/>
    </source>
</evidence>
<dbReference type="Pfam" id="PF23321">
    <property type="entry name" value="R1_ABCA1"/>
    <property type="match status" value="1"/>
</dbReference>
<organism evidence="2 3">
    <name type="scientific">Drosophila simulans</name>
    <name type="common">Fruit fly</name>
    <dbReference type="NCBI Taxonomy" id="7240"/>
    <lineage>
        <taxon>Eukaryota</taxon>
        <taxon>Metazoa</taxon>
        <taxon>Ecdysozoa</taxon>
        <taxon>Arthropoda</taxon>
        <taxon>Hexapoda</taxon>
        <taxon>Insecta</taxon>
        <taxon>Pterygota</taxon>
        <taxon>Neoptera</taxon>
        <taxon>Endopterygota</taxon>
        <taxon>Diptera</taxon>
        <taxon>Brachycera</taxon>
        <taxon>Muscomorpha</taxon>
        <taxon>Ephydroidea</taxon>
        <taxon>Drosophilidae</taxon>
        <taxon>Drosophila</taxon>
        <taxon>Sophophora</taxon>
    </lineage>
</organism>
<dbReference type="InterPro" id="IPR027417">
    <property type="entry name" value="P-loop_NTPase"/>
</dbReference>
<dbReference type="HOGENOM" id="CLU_085847_0_0_1"/>
<dbReference type="AlphaFoldDB" id="B4NUU8"/>
<dbReference type="PhylomeDB" id="B4NUU8"/>
<protein>
    <submittedName>
        <fullName evidence="2">GD24886</fullName>
    </submittedName>
</protein>
<dbReference type="SUPFAM" id="SSF52540">
    <property type="entry name" value="P-loop containing nucleoside triphosphate hydrolases"/>
    <property type="match status" value="1"/>
</dbReference>
<dbReference type="InterPro" id="IPR026082">
    <property type="entry name" value="ABCA"/>
</dbReference>
<dbReference type="InterPro" id="IPR056264">
    <property type="entry name" value="R2_ABCA1-4-like"/>
</dbReference>
<dbReference type="OMA" id="NTARNTW"/>